<dbReference type="Proteomes" id="UP000053237">
    <property type="component" value="Unassembled WGS sequence"/>
</dbReference>
<name>A0A024GBV7_9STRA</name>
<comment type="caution">
    <text evidence="1">The sequence shown here is derived from an EMBL/GenBank/DDBJ whole genome shotgun (WGS) entry which is preliminary data.</text>
</comment>
<dbReference type="AlphaFoldDB" id="A0A024GBV7"/>
<dbReference type="EMBL" id="CAIX01000068">
    <property type="protein sequence ID" value="CCI44337.1"/>
    <property type="molecule type" value="Genomic_DNA"/>
</dbReference>
<organism evidence="1 2">
    <name type="scientific">Albugo candida</name>
    <dbReference type="NCBI Taxonomy" id="65357"/>
    <lineage>
        <taxon>Eukaryota</taxon>
        <taxon>Sar</taxon>
        <taxon>Stramenopiles</taxon>
        <taxon>Oomycota</taxon>
        <taxon>Peronosporomycetes</taxon>
        <taxon>Albuginales</taxon>
        <taxon>Albuginaceae</taxon>
        <taxon>Albugo</taxon>
    </lineage>
</organism>
<proteinExistence type="predicted"/>
<dbReference type="InParanoid" id="A0A024GBV7"/>
<protein>
    <submittedName>
        <fullName evidence="1">Uncharacterized protein</fullName>
    </submittedName>
</protein>
<keyword evidence="2" id="KW-1185">Reference proteome</keyword>
<evidence type="ECO:0000313" key="2">
    <source>
        <dbReference type="Proteomes" id="UP000053237"/>
    </source>
</evidence>
<gene>
    <name evidence="1" type="ORF">BN9_051460</name>
</gene>
<reference evidence="1 2" key="1">
    <citation type="submission" date="2012-05" db="EMBL/GenBank/DDBJ databases">
        <title>Recombination and specialization in a pathogen metapopulation.</title>
        <authorList>
            <person name="Gardiner A."/>
            <person name="Kemen E."/>
            <person name="Schultz-Larsen T."/>
            <person name="MacLean D."/>
            <person name="Van Oosterhout C."/>
            <person name="Jones J.D.G."/>
        </authorList>
    </citation>
    <scope>NUCLEOTIDE SEQUENCE [LARGE SCALE GENOMIC DNA]</scope>
    <source>
        <strain evidence="1 2">Ac Nc2</strain>
    </source>
</reference>
<evidence type="ECO:0000313" key="1">
    <source>
        <dbReference type="EMBL" id="CCI44337.1"/>
    </source>
</evidence>
<accession>A0A024GBV7</accession>
<sequence>MSRNRQLIQKIAQYSICRTDLSNDTIIPPNLTEIDMRFVFQYPVNSILCVDSSYIIPLYDIVMRIVMDHNERYNTSDSSFSRFRMESFKVVFASNCCSQIYFNNNTRVDRLISE</sequence>